<feature type="domain" description="Plastocyanin-like" evidence="5">
    <location>
        <begin position="172"/>
        <end position="345"/>
    </location>
</feature>
<feature type="domain" description="Plastocyanin-like" evidence="6">
    <location>
        <begin position="535"/>
        <end position="651"/>
    </location>
</feature>
<evidence type="ECO:0000256" key="2">
    <source>
        <dbReference type="ARBA" id="ARBA00022729"/>
    </source>
</evidence>
<dbReference type="Proteomes" id="UP000234744">
    <property type="component" value="Unassembled WGS sequence"/>
</dbReference>
<dbReference type="InterPro" id="IPR045087">
    <property type="entry name" value="Cu-oxidase_fam"/>
</dbReference>
<dbReference type="PANTHER" id="PTHR11709">
    <property type="entry name" value="MULTI-COPPER OXIDASE"/>
    <property type="match status" value="1"/>
</dbReference>
<dbReference type="InterPro" id="IPR034284">
    <property type="entry name" value="CuRO_1_CopA"/>
</dbReference>
<organism evidence="8 9">
    <name type="scientific">Pseudomonas plecoglossicida</name>
    <dbReference type="NCBI Taxonomy" id="70775"/>
    <lineage>
        <taxon>Bacteria</taxon>
        <taxon>Pseudomonadati</taxon>
        <taxon>Pseudomonadota</taxon>
        <taxon>Gammaproteobacteria</taxon>
        <taxon>Pseudomonadales</taxon>
        <taxon>Pseudomonadaceae</taxon>
        <taxon>Pseudomonas</taxon>
    </lineage>
</organism>
<dbReference type="EMBL" id="PJCJ01000023">
    <property type="protein sequence ID" value="PLV09779.1"/>
    <property type="molecule type" value="Genomic_DNA"/>
</dbReference>
<dbReference type="PROSITE" id="PS51318">
    <property type="entry name" value="TAT"/>
    <property type="match status" value="1"/>
</dbReference>
<reference evidence="8 9" key="1">
    <citation type="submission" date="2017-12" db="EMBL/GenBank/DDBJ databases">
        <title>Detection of the carbapenemase gene blaVIM-5 in members of the Pseudomonas putida group isolated from polluted Nigerian wetlands.</title>
        <authorList>
            <person name="Adelowo O."/>
            <person name="Vollmers J."/>
            <person name="Maeusezahl I."/>
            <person name="Kaster A.-K."/>
            <person name="Mueller J.A."/>
        </authorList>
    </citation>
    <scope>NUCLEOTIDE SEQUENCE [LARGE SCALE GENOMIC DNA]</scope>
    <source>
        <strain evidence="8 9">MR69</strain>
    </source>
</reference>
<dbReference type="CDD" id="cd13874">
    <property type="entry name" value="CuRO_2_CopA"/>
    <property type="match status" value="1"/>
</dbReference>
<keyword evidence="1" id="KW-0479">Metal-binding</keyword>
<dbReference type="InterPro" id="IPR011706">
    <property type="entry name" value="Cu-oxidase_C"/>
</dbReference>
<keyword evidence="3" id="KW-0560">Oxidoreductase</keyword>
<evidence type="ECO:0000259" key="7">
    <source>
        <dbReference type="Pfam" id="PF07732"/>
    </source>
</evidence>
<feature type="domain" description="Plastocyanin-like" evidence="7">
    <location>
        <begin position="56"/>
        <end position="162"/>
    </location>
</feature>
<dbReference type="InterPro" id="IPR033138">
    <property type="entry name" value="Cu_oxidase_CS"/>
</dbReference>
<dbReference type="Pfam" id="PF07731">
    <property type="entry name" value="Cu-oxidase_2"/>
    <property type="match status" value="1"/>
</dbReference>
<dbReference type="InterPro" id="IPR006376">
    <property type="entry name" value="Cu-R_CopA"/>
</dbReference>
<dbReference type="NCBIfam" id="TIGR01480">
    <property type="entry name" value="copper_res_A"/>
    <property type="match status" value="1"/>
</dbReference>
<protein>
    <submittedName>
        <fullName evidence="8">Copper oxidase</fullName>
    </submittedName>
</protein>
<evidence type="ECO:0000259" key="6">
    <source>
        <dbReference type="Pfam" id="PF07731"/>
    </source>
</evidence>
<dbReference type="InterPro" id="IPR002355">
    <property type="entry name" value="Cu_oxidase_Cu_BS"/>
</dbReference>
<comment type="caution">
    <text evidence="8">The sequence shown here is derived from an EMBL/GenBank/DDBJ whole genome shotgun (WGS) entry which is preliminary data.</text>
</comment>
<dbReference type="SUPFAM" id="SSF49503">
    <property type="entry name" value="Cupredoxins"/>
    <property type="match status" value="3"/>
</dbReference>
<dbReference type="Pfam" id="PF07732">
    <property type="entry name" value="Cu-oxidase_3"/>
    <property type="match status" value="1"/>
</dbReference>
<proteinExistence type="predicted"/>
<dbReference type="InterPro" id="IPR006311">
    <property type="entry name" value="TAT_signal"/>
</dbReference>
<dbReference type="RefSeq" id="WP_102094959.1">
    <property type="nucleotide sequence ID" value="NZ_PJCJ01000023.1"/>
</dbReference>
<evidence type="ECO:0000256" key="4">
    <source>
        <dbReference type="ARBA" id="ARBA00023008"/>
    </source>
</evidence>
<keyword evidence="2" id="KW-0732">Signal</keyword>
<dbReference type="CDD" id="cd13896">
    <property type="entry name" value="CuRO_3_CopA"/>
    <property type="match status" value="1"/>
</dbReference>
<evidence type="ECO:0000259" key="5">
    <source>
        <dbReference type="Pfam" id="PF00394"/>
    </source>
</evidence>
<dbReference type="PROSITE" id="PS00079">
    <property type="entry name" value="MULTICOPPER_OXIDASE1"/>
    <property type="match status" value="1"/>
</dbReference>
<dbReference type="NCBIfam" id="TIGR01409">
    <property type="entry name" value="TAT_signal_seq"/>
    <property type="match status" value="1"/>
</dbReference>
<evidence type="ECO:0000313" key="8">
    <source>
        <dbReference type="EMBL" id="PLV09779.1"/>
    </source>
</evidence>
<gene>
    <name evidence="8" type="ORF">CXG47_23805</name>
</gene>
<sequence>MQSKTTRRSFVKGLAATGLLGGLGMWRAPVWAVTSPGQPNVLTGTDFDLYIGELPVNITGAARTAMAINGSLPGPILRWREGDTVTLRVRNRLKQDTSIHWHGIILPANMDGVPGLSFHGIAPDGMYEYKFKVHQNGTYWYHSHSGFQEQVGVYGALVIDAKDPEPFTYDRDYVVMLSDWTDEDPARVMSKLKKQSDYYNFHKRTVGDFVDDVSEKGWSAAVADRKMWAEMKMSPTDLADVSGHTYTYLMNGQAPNGNWTGIFKPGEKIRLRFINGSAMTYFDVRIPGLKMTVVAADGQYVKPVSIDEFRIAVAETYDVIVEPENEQAYTIFAQSMDRTGYSRGTLAVREGLQAPVPAVDPRPLISMSDMGMDHGSMGGMDHGSMAGMDHSKMAGMDHGSMAGMDHGSMAGMDHGSMAGMDHSKMAGMDHGSMAGMDHSKMAGMDHGSMAGMDHSKMAGMDHGNMTGMDQSNMAASGAMQNHPASETNNPLVDMQTMTPTPKLSDPGIGLRDNGRRVLTYSDLRSTFIDPDGREPGRTIELHLTGHMEKFAWSFDGIKFSDAEPLRLKYGERLRITLVNDTMMTHPIHLHGMWSDLEDEDGNFMVRKHTIDMPPGSKRSYRVTADALGRWAYHCHLMYHMEMGMFREVRVDE</sequence>
<dbReference type="InterPro" id="IPR011707">
    <property type="entry name" value="Cu-oxidase-like_N"/>
</dbReference>
<evidence type="ECO:0000256" key="1">
    <source>
        <dbReference type="ARBA" id="ARBA00022723"/>
    </source>
</evidence>
<keyword evidence="9" id="KW-1185">Reference proteome</keyword>
<dbReference type="PANTHER" id="PTHR11709:SF394">
    <property type="entry name" value="FI03373P-RELATED"/>
    <property type="match status" value="1"/>
</dbReference>
<dbReference type="InterPro" id="IPR008972">
    <property type="entry name" value="Cupredoxin"/>
</dbReference>
<name>A0ABX4TY88_PSEDL</name>
<dbReference type="InterPro" id="IPR034282">
    <property type="entry name" value="CuRO_2_CopA"/>
</dbReference>
<accession>A0ABX4TY88</accession>
<dbReference type="PROSITE" id="PS00080">
    <property type="entry name" value="MULTICOPPER_OXIDASE2"/>
    <property type="match status" value="1"/>
</dbReference>
<dbReference type="CDD" id="cd13848">
    <property type="entry name" value="CuRO_1_CopA"/>
    <property type="match status" value="1"/>
</dbReference>
<dbReference type="InterPro" id="IPR019546">
    <property type="entry name" value="TAT_signal_bac_arc"/>
</dbReference>
<dbReference type="InterPro" id="IPR001117">
    <property type="entry name" value="Cu-oxidase_2nd"/>
</dbReference>
<dbReference type="InterPro" id="IPR034279">
    <property type="entry name" value="CuRO_3_CopA"/>
</dbReference>
<dbReference type="SUPFAM" id="SSF69349">
    <property type="entry name" value="Phage fibre proteins"/>
    <property type="match status" value="1"/>
</dbReference>
<evidence type="ECO:0000256" key="3">
    <source>
        <dbReference type="ARBA" id="ARBA00023002"/>
    </source>
</evidence>
<evidence type="ECO:0000313" key="9">
    <source>
        <dbReference type="Proteomes" id="UP000234744"/>
    </source>
</evidence>
<dbReference type="Gene3D" id="2.60.40.420">
    <property type="entry name" value="Cupredoxins - blue copper proteins"/>
    <property type="match status" value="3"/>
</dbReference>
<keyword evidence="4" id="KW-0186">Copper</keyword>
<dbReference type="Pfam" id="PF00394">
    <property type="entry name" value="Cu-oxidase"/>
    <property type="match status" value="1"/>
</dbReference>